<dbReference type="InterPro" id="IPR055583">
    <property type="entry name" value="DUF7159"/>
</dbReference>
<dbReference type="SUPFAM" id="SSF53067">
    <property type="entry name" value="Actin-like ATPase domain"/>
    <property type="match status" value="1"/>
</dbReference>
<dbReference type="Proteomes" id="UP000467130">
    <property type="component" value="Chromosome"/>
</dbReference>
<evidence type="ECO:0000259" key="3">
    <source>
        <dbReference type="Pfam" id="PF23717"/>
    </source>
</evidence>
<name>A0A7I7Q999_9MYCO</name>
<dbReference type="KEGG" id="msto:MSTO_31030"/>
<dbReference type="InterPro" id="IPR043129">
    <property type="entry name" value="ATPase_NBD"/>
</dbReference>
<feature type="transmembrane region" description="Helical" evidence="2">
    <location>
        <begin position="290"/>
        <end position="314"/>
    </location>
</feature>
<proteinExistence type="predicted"/>
<reference evidence="4 5" key="1">
    <citation type="journal article" date="2019" name="Emerg. Microbes Infect.">
        <title>Comprehensive subspecies identification of 175 nontuberculous mycobacteria species based on 7547 genomic profiles.</title>
        <authorList>
            <person name="Matsumoto Y."/>
            <person name="Kinjo T."/>
            <person name="Motooka D."/>
            <person name="Nabeya D."/>
            <person name="Jung N."/>
            <person name="Uechi K."/>
            <person name="Horii T."/>
            <person name="Iida T."/>
            <person name="Fujita J."/>
            <person name="Nakamura S."/>
        </authorList>
    </citation>
    <scope>NUCLEOTIDE SEQUENCE [LARGE SCALE GENOMIC DNA]</scope>
    <source>
        <strain evidence="4 5">JCM 17783</strain>
    </source>
</reference>
<dbReference type="Pfam" id="PF23717">
    <property type="entry name" value="DUF7159"/>
    <property type="match status" value="1"/>
</dbReference>
<organism evidence="4 5">
    <name type="scientific">Mycobacterium stomatepiae</name>
    <dbReference type="NCBI Taxonomy" id="470076"/>
    <lineage>
        <taxon>Bacteria</taxon>
        <taxon>Bacillati</taxon>
        <taxon>Actinomycetota</taxon>
        <taxon>Actinomycetes</taxon>
        <taxon>Mycobacteriales</taxon>
        <taxon>Mycobacteriaceae</taxon>
        <taxon>Mycobacterium</taxon>
        <taxon>Mycobacterium simiae complex</taxon>
    </lineage>
</organism>
<protein>
    <recommendedName>
        <fullName evidence="3">DUF7159 domain-containing protein</fullName>
    </recommendedName>
</protein>
<keyword evidence="2" id="KW-0812">Transmembrane</keyword>
<feature type="compositionally biased region" description="Pro residues" evidence="1">
    <location>
        <begin position="551"/>
        <end position="561"/>
    </location>
</feature>
<evidence type="ECO:0000313" key="5">
    <source>
        <dbReference type="Proteomes" id="UP000467130"/>
    </source>
</evidence>
<evidence type="ECO:0000256" key="1">
    <source>
        <dbReference type="SAM" id="MobiDB-lite"/>
    </source>
</evidence>
<dbReference type="PRINTS" id="PR01217">
    <property type="entry name" value="PRICHEXTENSN"/>
</dbReference>
<feature type="domain" description="DUF7159" evidence="3">
    <location>
        <begin position="2"/>
        <end position="212"/>
    </location>
</feature>
<dbReference type="AlphaFoldDB" id="A0A7I7Q999"/>
<sequence>MDVVLGVAVTGPVARLALVGAGAGGNEVIDQSVVDLANNPIEQLTETVVGTNRLLANDNHRLVGTRLCWTDHPSADQLRQALEDSGVHNVAVLSQSQAVTALMRAAGRSGGALMVDDNTATLSVVGPADGDPDAPPTMLASELLGGDATGTLDTMMARLGEHPDAPNDVFLVGASSDLTGVADQLRDATMRVQIPEDPTFALARGAAIAAAPPTGDSTAMAPAVGLAGDATAMAPAGFGDPPPADEQLAYSLAEDDDELLPGEFDEFDDFYDDDPDAETGPLKLSRRSLLVGNAVIAFAVVGVASLAVAVVVAVRPTAAQEPVVGHQNAAPGKFMPLLPTQQQAPVPPPPPEAPNAGYQGGVIPAPALQQAPVGPVAPQPGAPVAPVAPVVPGLVPNPDGPIPIPVPIIVPYPGWRPQPPPWYPPYTPPTYTTPTTPTTSPPTTPTTPPTTPTTPPTTPTTTPYTPPTTPTTTPYTPPTTPTTPITPTTTVAPTTIPSTTVAPTTVAPTQPTQTQQNQTQVPTQTQAPTQQPTQQQTVAPKPPTQQQTVAPKPPSVAPKPPSSGGGGHSSSGF</sequence>
<gene>
    <name evidence="4" type="ORF">MSTO_31030</name>
</gene>
<accession>A0A7I7Q999</accession>
<evidence type="ECO:0000313" key="4">
    <source>
        <dbReference type="EMBL" id="BBY22898.1"/>
    </source>
</evidence>
<feature type="compositionally biased region" description="Pro residues" evidence="1">
    <location>
        <begin position="439"/>
        <end position="481"/>
    </location>
</feature>
<keyword evidence="5" id="KW-1185">Reference proteome</keyword>
<keyword evidence="2" id="KW-1133">Transmembrane helix</keyword>
<keyword evidence="2" id="KW-0472">Membrane</keyword>
<feature type="region of interest" description="Disordered" evidence="1">
    <location>
        <begin position="426"/>
        <end position="573"/>
    </location>
</feature>
<feature type="compositionally biased region" description="Low complexity" evidence="1">
    <location>
        <begin position="429"/>
        <end position="438"/>
    </location>
</feature>
<dbReference type="RefSeq" id="WP_163790778.1">
    <property type="nucleotide sequence ID" value="NZ_AP022587.1"/>
</dbReference>
<feature type="compositionally biased region" description="Gly residues" evidence="1">
    <location>
        <begin position="563"/>
        <end position="573"/>
    </location>
</feature>
<dbReference type="EMBL" id="AP022587">
    <property type="protein sequence ID" value="BBY22898.1"/>
    <property type="molecule type" value="Genomic_DNA"/>
</dbReference>
<feature type="compositionally biased region" description="Low complexity" evidence="1">
    <location>
        <begin position="482"/>
        <end position="550"/>
    </location>
</feature>
<evidence type="ECO:0000256" key="2">
    <source>
        <dbReference type="SAM" id="Phobius"/>
    </source>
</evidence>